<name>A0A8S1NAG1_9CILI</name>
<dbReference type="AlphaFoldDB" id="A0A8S1NAG1"/>
<evidence type="ECO:0000313" key="1">
    <source>
        <dbReference type="EMBL" id="CAD8089122.1"/>
    </source>
</evidence>
<sequence>MVIGLSRTIDFQIIPKSLILGNINGKKVGRWDILQFFSDGGLYNDQGQTNGEWRQLNDELQNYLQVLQNGEYQNGKKIESGIFYLKGKKVKAIH</sequence>
<comment type="caution">
    <text evidence="1">The sequence shown here is derived from an EMBL/GenBank/DDBJ whole genome shotgun (WGS) entry which is preliminary data.</text>
</comment>
<dbReference type="Proteomes" id="UP000692954">
    <property type="component" value="Unassembled WGS sequence"/>
</dbReference>
<organism evidence="1 2">
    <name type="scientific">Paramecium sonneborni</name>
    <dbReference type="NCBI Taxonomy" id="65129"/>
    <lineage>
        <taxon>Eukaryota</taxon>
        <taxon>Sar</taxon>
        <taxon>Alveolata</taxon>
        <taxon>Ciliophora</taxon>
        <taxon>Intramacronucleata</taxon>
        <taxon>Oligohymenophorea</taxon>
        <taxon>Peniculida</taxon>
        <taxon>Parameciidae</taxon>
        <taxon>Paramecium</taxon>
    </lineage>
</organism>
<evidence type="ECO:0000313" key="2">
    <source>
        <dbReference type="Proteomes" id="UP000692954"/>
    </source>
</evidence>
<keyword evidence="2" id="KW-1185">Reference proteome</keyword>
<reference evidence="1" key="1">
    <citation type="submission" date="2021-01" db="EMBL/GenBank/DDBJ databases">
        <authorList>
            <consortium name="Genoscope - CEA"/>
            <person name="William W."/>
        </authorList>
    </citation>
    <scope>NUCLEOTIDE SEQUENCE</scope>
</reference>
<gene>
    <name evidence="1" type="ORF">PSON_ATCC_30995.1.T0530293</name>
</gene>
<dbReference type="EMBL" id="CAJJDN010000053">
    <property type="protein sequence ID" value="CAD8089122.1"/>
    <property type="molecule type" value="Genomic_DNA"/>
</dbReference>
<proteinExistence type="predicted"/>
<protein>
    <submittedName>
        <fullName evidence="1">Uncharacterized protein</fullName>
    </submittedName>
</protein>
<accession>A0A8S1NAG1</accession>